<evidence type="ECO:0000256" key="3">
    <source>
        <dbReference type="ARBA" id="ARBA00013882"/>
    </source>
</evidence>
<evidence type="ECO:0000313" key="11">
    <source>
        <dbReference type="Proteomes" id="UP001596106"/>
    </source>
</evidence>
<accession>A0ABW0IFC9</accession>
<comment type="caution">
    <text evidence="10">The sequence shown here is derived from an EMBL/GenBank/DDBJ whole genome shotgun (WGS) entry which is preliminary data.</text>
</comment>
<dbReference type="Gene3D" id="3.90.1200.10">
    <property type="match status" value="1"/>
</dbReference>
<comment type="catalytic activity">
    <reaction evidence="8">
        <text>D-maltose + ATP = alpha-maltose 1-phosphate + ADP + H(+)</text>
        <dbReference type="Rhea" id="RHEA:31915"/>
        <dbReference type="ChEBI" id="CHEBI:15378"/>
        <dbReference type="ChEBI" id="CHEBI:17306"/>
        <dbReference type="ChEBI" id="CHEBI:30616"/>
        <dbReference type="ChEBI" id="CHEBI:63576"/>
        <dbReference type="ChEBI" id="CHEBI:456216"/>
        <dbReference type="EC" id="2.7.1.175"/>
    </reaction>
</comment>
<gene>
    <name evidence="10" type="ORF">ACFPMF_20095</name>
</gene>
<proteinExistence type="inferred from homology"/>
<dbReference type="Proteomes" id="UP001596106">
    <property type="component" value="Unassembled WGS sequence"/>
</dbReference>
<evidence type="ECO:0000313" key="10">
    <source>
        <dbReference type="EMBL" id="MFC5411634.1"/>
    </source>
</evidence>
<evidence type="ECO:0000256" key="8">
    <source>
        <dbReference type="ARBA" id="ARBA00049067"/>
    </source>
</evidence>
<dbReference type="InterPro" id="IPR011009">
    <property type="entry name" value="Kinase-like_dom_sf"/>
</dbReference>
<comment type="similarity">
    <text evidence="1">Belongs to the aminoglycoside phosphotransferase family.</text>
</comment>
<dbReference type="InterPro" id="IPR040999">
    <property type="entry name" value="Mak_N_cap"/>
</dbReference>
<keyword evidence="4" id="KW-0808">Transferase</keyword>
<reference evidence="11" key="1">
    <citation type="journal article" date="2019" name="Int. J. Syst. Evol. Microbiol.">
        <title>The Global Catalogue of Microorganisms (GCM) 10K type strain sequencing project: providing services to taxonomists for standard genome sequencing and annotation.</title>
        <authorList>
            <consortium name="The Broad Institute Genomics Platform"/>
            <consortium name="The Broad Institute Genome Sequencing Center for Infectious Disease"/>
            <person name="Wu L."/>
            <person name="Ma J."/>
        </authorList>
    </citation>
    <scope>NUCLEOTIDE SEQUENCE [LARGE SCALE GENOMIC DNA]</scope>
    <source>
        <strain evidence="11">CCUG 55250</strain>
    </source>
</reference>
<keyword evidence="5" id="KW-0547">Nucleotide-binding</keyword>
<protein>
    <recommendedName>
        <fullName evidence="3">Maltokinase</fullName>
        <ecNumber evidence="2">2.7.1.175</ecNumber>
    </recommendedName>
    <alternativeName>
        <fullName evidence="7">Maltose-1-phosphate synthase</fullName>
    </alternativeName>
</protein>
<dbReference type="SUPFAM" id="SSF56112">
    <property type="entry name" value="Protein kinase-like (PK-like)"/>
    <property type="match status" value="1"/>
</dbReference>
<dbReference type="NCBIfam" id="TIGR02457">
    <property type="entry name" value="TreS_Cterm"/>
    <property type="match status" value="1"/>
</dbReference>
<evidence type="ECO:0000259" key="9">
    <source>
        <dbReference type="Pfam" id="PF18085"/>
    </source>
</evidence>
<keyword evidence="6" id="KW-0067">ATP-binding</keyword>
<sequence length="561" mass="64898">MLDSSVSPLSSRFSWLDLIRDTATIRLLETTVLPSYLNACRWFAGKARPQDRFRIAFVHEIPFRPDDAAPDTAFLLIVEVRYAEGEAESYLLPVSFVATDRAKTTEIPDKGVLTAAEFDQKTGWVIDAIYDDRFRQAIFFNIVHQQTLNQQAGQIVCHRGLGLADGEASGLIVSRVLPVDSSNSALVYGFPGEKETYFLKLYRKLFQETNPEVELVSFLTENSHFSHIPAYAGSLIWRQKTIPDITLGMMQRMVDNQKDSWSQTGDYLNDFLYAVPHRLFTIREEVFERVELLGRRTAQLHLALFSPESGDPAFRPESFTDEYREFISRRFESLLERRYAMLIDNYTRLDPLAQRLAWVFMEAKEMIDEFVEDFRNRPLESLRIRIHGDYHLGQVLATDDDFIMIDFEGEPESSIVERKIKHSPLKDVAGMIRSYHYAVSAKLFGSVETEKIAPDHLQRVSERWFNLIRDTYMNAYLDTIGSPHPLFKNNNELNFLLLVYLLEKAVYELGYEISYRPAWVKIPLKGIMDVIREIEKIRMADPNRNSDVPRLQMGLLQSKKE</sequence>
<evidence type="ECO:0000256" key="4">
    <source>
        <dbReference type="ARBA" id="ARBA00022679"/>
    </source>
</evidence>
<dbReference type="RefSeq" id="WP_379848522.1">
    <property type="nucleotide sequence ID" value="NZ_JBHSMA010000007.1"/>
</dbReference>
<evidence type="ECO:0000256" key="2">
    <source>
        <dbReference type="ARBA" id="ARBA00011962"/>
    </source>
</evidence>
<dbReference type="EMBL" id="JBHSMA010000007">
    <property type="protein sequence ID" value="MFC5411634.1"/>
    <property type="molecule type" value="Genomic_DNA"/>
</dbReference>
<dbReference type="InterPro" id="IPR012811">
    <property type="entry name" value="TreS_maltokin_C_dom"/>
</dbReference>
<evidence type="ECO:0000256" key="6">
    <source>
        <dbReference type="ARBA" id="ARBA00022840"/>
    </source>
</evidence>
<dbReference type="EC" id="2.7.1.175" evidence="2"/>
<keyword evidence="11" id="KW-1185">Reference proteome</keyword>
<evidence type="ECO:0000256" key="5">
    <source>
        <dbReference type="ARBA" id="ARBA00022741"/>
    </source>
</evidence>
<feature type="domain" description="Maltokinase N-terminal cap" evidence="9">
    <location>
        <begin position="36"/>
        <end position="131"/>
    </location>
</feature>
<evidence type="ECO:0000256" key="1">
    <source>
        <dbReference type="ARBA" id="ARBA00006219"/>
    </source>
</evidence>
<organism evidence="10 11">
    <name type="scientific">Larkinella bovis</name>
    <dbReference type="NCBI Taxonomy" id="683041"/>
    <lineage>
        <taxon>Bacteria</taxon>
        <taxon>Pseudomonadati</taxon>
        <taxon>Bacteroidota</taxon>
        <taxon>Cytophagia</taxon>
        <taxon>Cytophagales</taxon>
        <taxon>Spirosomataceae</taxon>
        <taxon>Larkinella</taxon>
    </lineage>
</organism>
<dbReference type="Pfam" id="PF18085">
    <property type="entry name" value="Mak_N_cap"/>
    <property type="match status" value="1"/>
</dbReference>
<name>A0ABW0IFC9_9BACT</name>
<evidence type="ECO:0000256" key="7">
    <source>
        <dbReference type="ARBA" id="ARBA00031251"/>
    </source>
</evidence>